<dbReference type="EMBL" id="DSTX01000005">
    <property type="protein sequence ID" value="HFK20443.1"/>
    <property type="molecule type" value="Genomic_DNA"/>
</dbReference>
<dbReference type="AlphaFoldDB" id="A0A7C3EWE9"/>
<dbReference type="InterPro" id="IPR012675">
    <property type="entry name" value="Beta-grasp_dom_sf"/>
</dbReference>
<reference evidence="1" key="1">
    <citation type="journal article" date="2020" name="mSystems">
        <title>Genome- and Community-Level Interaction Insights into Carbon Utilization and Element Cycling Functions of Hydrothermarchaeota in Hydrothermal Sediment.</title>
        <authorList>
            <person name="Zhou Z."/>
            <person name="Liu Y."/>
            <person name="Xu W."/>
            <person name="Pan J."/>
            <person name="Luo Z.H."/>
            <person name="Li M."/>
        </authorList>
    </citation>
    <scope>NUCLEOTIDE SEQUENCE [LARGE SCALE GENOMIC DNA]</scope>
    <source>
        <strain evidence="1">SpSt-468</strain>
    </source>
</reference>
<dbReference type="CDD" id="cd17040">
    <property type="entry name" value="Ubl_MoaD_like"/>
    <property type="match status" value="1"/>
</dbReference>
<dbReference type="InterPro" id="IPR003749">
    <property type="entry name" value="ThiS/MoaD-like"/>
</dbReference>
<dbReference type="Pfam" id="PF02597">
    <property type="entry name" value="ThiS"/>
    <property type="match status" value="1"/>
</dbReference>
<comment type="caution">
    <text evidence="1">The sequence shown here is derived from an EMBL/GenBank/DDBJ whole genome shotgun (WGS) entry which is preliminary data.</text>
</comment>
<dbReference type="SUPFAM" id="SSF54285">
    <property type="entry name" value="MoaD/ThiS"/>
    <property type="match status" value="1"/>
</dbReference>
<dbReference type="InterPro" id="IPR016155">
    <property type="entry name" value="Mopterin_synth/thiamin_S_b"/>
</dbReference>
<dbReference type="InterPro" id="IPR010038">
    <property type="entry name" value="MoaD_arc-typ"/>
</dbReference>
<dbReference type="Gene3D" id="3.10.20.30">
    <property type="match status" value="1"/>
</dbReference>
<sequence>MPAFLFQVCLLRVRVSYLSLLRDATGKKEEEIEVPPHTTVDGLIKILMEKYGEKMKPLLDPSAEMGQAIIMTLNGELLSSSDMSRELEEGADIMVGLPPFGG</sequence>
<organism evidence="1">
    <name type="scientific">Candidatus Methanomethylicus mesodigestus</name>
    <dbReference type="NCBI Taxonomy" id="1867258"/>
    <lineage>
        <taxon>Archaea</taxon>
        <taxon>Thermoproteota</taxon>
        <taxon>Methanosuratincolia</taxon>
        <taxon>Candidatus Methanomethylicales</taxon>
        <taxon>Candidatus Methanomethylicaceae</taxon>
        <taxon>Candidatus Methanomethylicus</taxon>
    </lineage>
</organism>
<protein>
    <submittedName>
        <fullName evidence="1">MoaD family protein</fullName>
    </submittedName>
</protein>
<dbReference type="NCBIfam" id="TIGR01687">
    <property type="entry name" value="moaD_arch"/>
    <property type="match status" value="1"/>
</dbReference>
<evidence type="ECO:0000313" key="1">
    <source>
        <dbReference type="EMBL" id="HFK20443.1"/>
    </source>
</evidence>
<name>A0A7C3EWE9_9CREN</name>
<accession>A0A7C3EWE9</accession>
<proteinExistence type="predicted"/>
<gene>
    <name evidence="1" type="ORF">ENS19_04090</name>
</gene>